<evidence type="ECO:0000313" key="10">
    <source>
        <dbReference type="Proteomes" id="UP000282818"/>
    </source>
</evidence>
<keyword evidence="4 8" id="KW-0479">Metal-binding</keyword>
<comment type="function">
    <text evidence="8">Zinc phosphodiesterase, which displays some tRNA 3'-processing endonuclease activity. Probably involved in tRNA maturation, by removing a 3'-trailer from precursor tRNA.</text>
</comment>
<evidence type="ECO:0000256" key="3">
    <source>
        <dbReference type="ARBA" id="ARBA00022722"/>
    </source>
</evidence>
<proteinExistence type="inferred from homology"/>
<evidence type="ECO:0000313" key="9">
    <source>
        <dbReference type="EMBL" id="RVU30959.1"/>
    </source>
</evidence>
<evidence type="ECO:0000256" key="8">
    <source>
        <dbReference type="HAMAP-Rule" id="MF_01818"/>
    </source>
</evidence>
<dbReference type="HAMAP" id="MF_01818">
    <property type="entry name" value="RNase_Z_BN"/>
    <property type="match status" value="1"/>
</dbReference>
<comment type="catalytic activity">
    <reaction evidence="8">
        <text>Endonucleolytic cleavage of RNA, removing extra 3' nucleotides from tRNA precursor, generating 3' termini of tRNAs. A 3'-hydroxy group is left at the tRNA terminus and a 5'-phosphoryl group is left at the trailer molecule.</text>
        <dbReference type="EC" id="3.1.26.11"/>
    </reaction>
</comment>
<dbReference type="InterPro" id="IPR013471">
    <property type="entry name" value="RNase_Z/BN"/>
</dbReference>
<keyword evidence="5 8" id="KW-0255">Endonuclease</keyword>
<dbReference type="InterPro" id="IPR036866">
    <property type="entry name" value="RibonucZ/Hydroxyglut_hydro"/>
</dbReference>
<keyword evidence="10" id="KW-1185">Reference proteome</keyword>
<dbReference type="PANTHER" id="PTHR46018">
    <property type="entry name" value="ZINC PHOSPHODIESTERASE ELAC PROTEIN 1"/>
    <property type="match status" value="1"/>
</dbReference>
<dbReference type="EC" id="3.1.26.11" evidence="8"/>
<feature type="binding site" evidence="8">
    <location>
        <position position="64"/>
    </location>
    <ligand>
        <name>Zn(2+)</name>
        <dbReference type="ChEBI" id="CHEBI:29105"/>
        <label>1</label>
        <note>catalytic</note>
    </ligand>
</feature>
<dbReference type="EMBL" id="SACQ01000003">
    <property type="protein sequence ID" value="RVU30959.1"/>
    <property type="molecule type" value="Genomic_DNA"/>
</dbReference>
<accession>A0A437Q954</accession>
<sequence>MEFMILGTSSGMPTKSRNVSGYGLRKSAVKPWVMIDCGEATQHQVMRMPVSLYHLEAIFITHLHGDHCYGLPGLLSTAAMQSRQRPLTIVAPAEVLTFVNAAVVCSQMELGFELVLVDVTTLAPDFTTEHFAVSVHALSHRTASYAYSFTEREALFGKSARKVVIAGDNDEPALLKEAVQGASFLLHEATYTQAIAEKIATNPQHSYAAQVAEFAQASALPALVLSHFSARYLDFPTQRQLSLDDIEAEASVHYQGNLFIARDRDIYTLDEAGALSLTQRQRRFR</sequence>
<feature type="binding site" evidence="8">
    <location>
        <position position="140"/>
    </location>
    <ligand>
        <name>Zn(2+)</name>
        <dbReference type="ChEBI" id="CHEBI:29105"/>
        <label>1</label>
        <note>catalytic</note>
    </ligand>
</feature>
<feature type="binding site" evidence="8">
    <location>
        <position position="66"/>
    </location>
    <ligand>
        <name>Zn(2+)</name>
        <dbReference type="ChEBI" id="CHEBI:29105"/>
        <label>2</label>
        <note>catalytic</note>
    </ligand>
</feature>
<comment type="cofactor">
    <cofactor evidence="8">
        <name>Zn(2+)</name>
        <dbReference type="ChEBI" id="CHEBI:29105"/>
    </cofactor>
    <text evidence="8">Binds 2 Zn(2+) ions.</text>
</comment>
<dbReference type="GO" id="GO:0008270">
    <property type="term" value="F:zinc ion binding"/>
    <property type="evidence" value="ECO:0007669"/>
    <property type="project" value="UniProtKB-UniRule"/>
</dbReference>
<protein>
    <recommendedName>
        <fullName evidence="8">Ribonuclease Z</fullName>
        <shortName evidence="8">RNase Z</shortName>
        <ecNumber evidence="8">3.1.26.11</ecNumber>
    </recommendedName>
    <alternativeName>
        <fullName evidence="8">tRNA 3 endonuclease</fullName>
    </alternativeName>
    <alternativeName>
        <fullName evidence="8">tRNase Z</fullName>
    </alternativeName>
</protein>
<dbReference type="GO" id="GO:0042781">
    <property type="term" value="F:3'-tRNA processing endoribonuclease activity"/>
    <property type="evidence" value="ECO:0007669"/>
    <property type="project" value="UniProtKB-UniRule"/>
</dbReference>
<evidence type="ECO:0000256" key="6">
    <source>
        <dbReference type="ARBA" id="ARBA00022801"/>
    </source>
</evidence>
<keyword evidence="3 8" id="KW-0540">Nuclease</keyword>
<dbReference type="PANTHER" id="PTHR46018:SF2">
    <property type="entry name" value="ZINC PHOSPHODIESTERASE ELAC PROTEIN 1"/>
    <property type="match status" value="1"/>
</dbReference>
<organism evidence="9 10">
    <name type="scientific">Neptunomonas marina</name>
    <dbReference type="NCBI Taxonomy" id="1815562"/>
    <lineage>
        <taxon>Bacteria</taxon>
        <taxon>Pseudomonadati</taxon>
        <taxon>Pseudomonadota</taxon>
        <taxon>Gammaproteobacteria</taxon>
        <taxon>Oceanospirillales</taxon>
        <taxon>Oceanospirillaceae</taxon>
        <taxon>Neptunomonas</taxon>
    </lineage>
</organism>
<gene>
    <name evidence="8" type="primary">rnz</name>
    <name evidence="9" type="ORF">EOE65_08065</name>
</gene>
<feature type="binding site" evidence="8">
    <location>
        <position position="67"/>
    </location>
    <ligand>
        <name>Zn(2+)</name>
        <dbReference type="ChEBI" id="CHEBI:29105"/>
        <label>2</label>
        <note>catalytic</note>
    </ligand>
</feature>
<evidence type="ECO:0000256" key="5">
    <source>
        <dbReference type="ARBA" id="ARBA00022759"/>
    </source>
</evidence>
<dbReference type="CDD" id="cd07717">
    <property type="entry name" value="RNaseZ_ZiPD-like_MBL-fold"/>
    <property type="match status" value="1"/>
</dbReference>
<dbReference type="Gene3D" id="3.60.15.10">
    <property type="entry name" value="Ribonuclease Z/Hydroxyacylglutathione hydrolase-like"/>
    <property type="match status" value="1"/>
</dbReference>
<feature type="binding site" evidence="8">
    <location>
        <position position="227"/>
    </location>
    <ligand>
        <name>Zn(2+)</name>
        <dbReference type="ChEBI" id="CHEBI:29105"/>
        <label>2</label>
        <note>catalytic</note>
    </ligand>
</feature>
<evidence type="ECO:0000256" key="4">
    <source>
        <dbReference type="ARBA" id="ARBA00022723"/>
    </source>
</evidence>
<comment type="similarity">
    <text evidence="8">Belongs to the RNase Z family.</text>
</comment>
<feature type="binding site" evidence="8">
    <location>
        <position position="62"/>
    </location>
    <ligand>
        <name>Zn(2+)</name>
        <dbReference type="ChEBI" id="CHEBI:29105"/>
        <label>1</label>
        <note>catalytic</note>
    </ligand>
</feature>
<dbReference type="AlphaFoldDB" id="A0A437Q954"/>
<reference evidence="9 10" key="1">
    <citation type="submission" date="2019-01" db="EMBL/GenBank/DDBJ databases">
        <authorList>
            <person name="Chen W.-M."/>
        </authorList>
    </citation>
    <scope>NUCLEOTIDE SEQUENCE [LARGE SCALE GENOMIC DNA]</scope>
    <source>
        <strain evidence="9 10">HPM-16</strain>
    </source>
</reference>
<evidence type="ECO:0000256" key="2">
    <source>
        <dbReference type="ARBA" id="ARBA00022694"/>
    </source>
</evidence>
<evidence type="ECO:0000256" key="1">
    <source>
        <dbReference type="ARBA" id="ARBA00011738"/>
    </source>
</evidence>
<dbReference type="Pfam" id="PF23023">
    <property type="entry name" value="Anti-Pycsar_Apyc1"/>
    <property type="match status" value="1"/>
</dbReference>
<evidence type="ECO:0000256" key="7">
    <source>
        <dbReference type="ARBA" id="ARBA00022833"/>
    </source>
</evidence>
<keyword evidence="6 8" id="KW-0378">Hydrolase</keyword>
<feature type="active site" description="Proton acceptor" evidence="8">
    <location>
        <position position="66"/>
    </location>
</feature>
<feature type="binding site" evidence="8">
    <location>
        <position position="168"/>
    </location>
    <ligand>
        <name>Zn(2+)</name>
        <dbReference type="ChEBI" id="CHEBI:29105"/>
        <label>2</label>
        <note>catalytic</note>
    </ligand>
</feature>
<name>A0A437Q954_9GAMM</name>
<comment type="caution">
    <text evidence="9">The sequence shown here is derived from an EMBL/GenBank/DDBJ whole genome shotgun (WGS) entry which is preliminary data.</text>
</comment>
<keyword evidence="2 8" id="KW-0819">tRNA processing</keyword>
<dbReference type="Proteomes" id="UP000282818">
    <property type="component" value="Unassembled WGS sequence"/>
</dbReference>
<dbReference type="SUPFAM" id="SSF56281">
    <property type="entry name" value="Metallo-hydrolase/oxidoreductase"/>
    <property type="match status" value="1"/>
</dbReference>
<keyword evidence="7 8" id="KW-0862">Zinc</keyword>
<comment type="subunit">
    <text evidence="1 8">Homodimer.</text>
</comment>
<feature type="binding site" evidence="8">
    <location>
        <position position="168"/>
    </location>
    <ligand>
        <name>Zn(2+)</name>
        <dbReference type="ChEBI" id="CHEBI:29105"/>
        <label>1</label>
        <note>catalytic</note>
    </ligand>
</feature>